<accession>A0AAF1BSI3</accession>
<dbReference type="Gene3D" id="2.40.100.10">
    <property type="entry name" value="Cyclophilin-like"/>
    <property type="match status" value="1"/>
</dbReference>
<reference evidence="6" key="1">
    <citation type="submission" date="2017-09" db="EMBL/GenBank/DDBJ databases">
        <title>Bacterial strain isolated from the female urinary microbiota.</title>
        <authorList>
            <person name="Thomas-White K."/>
            <person name="Kumar N."/>
            <person name="Forster S."/>
            <person name="Putonti C."/>
            <person name="Lawley T."/>
            <person name="Wolfe A.J."/>
        </authorList>
    </citation>
    <scope>NUCLEOTIDE SEQUENCE [LARGE SCALE GENOMIC DNA]</scope>
    <source>
        <strain evidence="6">UMB0959</strain>
    </source>
</reference>
<dbReference type="RefSeq" id="WP_040929485.1">
    <property type="nucleotide sequence ID" value="NZ_CABKSY010000144.1"/>
</dbReference>
<evidence type="ECO:0000256" key="3">
    <source>
        <dbReference type="ARBA" id="ARBA00022840"/>
    </source>
</evidence>
<proteinExistence type="predicted"/>
<protein>
    <recommendedName>
        <fullName evidence="4">Carboxyltransferase domain-containing protein</fullName>
    </recommendedName>
</protein>
<keyword evidence="3" id="KW-0067">ATP-binding</keyword>
<keyword evidence="6" id="KW-1185">Reference proteome</keyword>
<dbReference type="PANTHER" id="PTHR43309:SF5">
    <property type="entry name" value="5-OXOPROLINASE SUBUNIT C"/>
    <property type="match status" value="1"/>
</dbReference>
<evidence type="ECO:0000256" key="1">
    <source>
        <dbReference type="ARBA" id="ARBA00022741"/>
    </source>
</evidence>
<dbReference type="GO" id="GO:0016787">
    <property type="term" value="F:hydrolase activity"/>
    <property type="evidence" value="ECO:0007669"/>
    <property type="project" value="UniProtKB-KW"/>
</dbReference>
<evidence type="ECO:0000313" key="6">
    <source>
        <dbReference type="Proteomes" id="UP000243626"/>
    </source>
</evidence>
<dbReference type="GO" id="GO:0005524">
    <property type="term" value="F:ATP binding"/>
    <property type="evidence" value="ECO:0007669"/>
    <property type="project" value="UniProtKB-KW"/>
</dbReference>
<dbReference type="KEGG" id="nmy:CJ229_007620"/>
<dbReference type="InterPro" id="IPR003778">
    <property type="entry name" value="CT_A_B"/>
</dbReference>
<organism evidence="5 6">
    <name type="scientific">Nosocomiicoccus massiliensis</name>
    <dbReference type="NCBI Taxonomy" id="1232430"/>
    <lineage>
        <taxon>Bacteria</taxon>
        <taxon>Bacillati</taxon>
        <taxon>Bacillota</taxon>
        <taxon>Bacilli</taxon>
        <taxon>Bacillales</taxon>
        <taxon>Staphylococcaceae</taxon>
        <taxon>Nosocomiicoccus</taxon>
    </lineage>
</organism>
<dbReference type="Proteomes" id="UP000243626">
    <property type="component" value="Chromosome"/>
</dbReference>
<gene>
    <name evidence="5" type="ORF">CJ229_007620</name>
</gene>
<keyword evidence="2" id="KW-0378">Hydrolase</keyword>
<dbReference type="AlphaFoldDB" id="A0AAF1BSI3"/>
<reference evidence="5 6" key="2">
    <citation type="submission" date="2023-10" db="EMBL/GenBank/DDBJ databases">
        <authorList>
            <person name="Choi B."/>
        </authorList>
    </citation>
    <scope>NUCLEOTIDE SEQUENCE [LARGE SCALE GENOMIC DNA]</scope>
    <source>
        <strain evidence="5 6">UMB0959</strain>
    </source>
</reference>
<sequence length="301" mass="33978">MSIIIQDKGLLSTVVSSSEALDNLSPQIANKLVGNPVDEKTIEMVIRPAKIAFTEPTVIAFSGALFNVTVGDKKLSANRMYILDRGDVLTFHDSDRGGRVYLAIAGGIKTNGSNVLESGDEITMRRDYTELHDEIFSMMRNRSTVSWGIGSYSLAEVYLSDNFHIVKRKGVDESVYRTLEDTYAVTFEKYRYALNLEGEAVDYTDDSVDNYGVSGGVFLKDGQPFIALNDFEDSTEYTHIGTIPSYHMHKLAQKTKDSKLKFTEIDVEHAYVNLYNYEMWKKSLFKAIDYKISKELVKEKM</sequence>
<keyword evidence="1" id="KW-0547">Nucleotide-binding</keyword>
<feature type="domain" description="Carboxyltransferase" evidence="4">
    <location>
        <begin position="15"/>
        <end position="280"/>
    </location>
</feature>
<dbReference type="InterPro" id="IPR052708">
    <property type="entry name" value="PxpC"/>
</dbReference>
<dbReference type="InterPro" id="IPR029000">
    <property type="entry name" value="Cyclophilin-like_dom_sf"/>
</dbReference>
<evidence type="ECO:0000256" key="2">
    <source>
        <dbReference type="ARBA" id="ARBA00022801"/>
    </source>
</evidence>
<dbReference type="SMART" id="SM00797">
    <property type="entry name" value="AHS2"/>
    <property type="match status" value="1"/>
</dbReference>
<dbReference type="Pfam" id="PF02626">
    <property type="entry name" value="CT_A_B"/>
    <property type="match status" value="1"/>
</dbReference>
<evidence type="ECO:0000259" key="4">
    <source>
        <dbReference type="SMART" id="SM00797"/>
    </source>
</evidence>
<name>A0AAF1BSI3_9STAP</name>
<evidence type="ECO:0000313" key="5">
    <source>
        <dbReference type="EMBL" id="WOS95947.1"/>
    </source>
</evidence>
<dbReference type="PANTHER" id="PTHR43309">
    <property type="entry name" value="5-OXOPROLINASE SUBUNIT C"/>
    <property type="match status" value="1"/>
</dbReference>
<dbReference type="EMBL" id="CP136964">
    <property type="protein sequence ID" value="WOS95947.1"/>
    <property type="molecule type" value="Genomic_DNA"/>
</dbReference>